<dbReference type="InterPro" id="IPR010732">
    <property type="entry name" value="T6SS_TssG-like"/>
</dbReference>
<dbReference type="PANTHER" id="PTHR35564:SF4">
    <property type="entry name" value="CYTOPLASMIC PROTEIN"/>
    <property type="match status" value="1"/>
</dbReference>
<sequence length="420" mass="46666">MTASLDGNVSPESTSQSANINGRITSRTDNPCKSHEDNVSVRPDQGIHRPINGKLNQHGIDHGGKDENEYQSAHENKYLSKKSRLQASSAWFDQAAPWKSGFLSLLRAVAARDAASPLPGMAALPHEESYRLGQQPTMAFAPREISSIGVRHGKLDIRLFGLGVWGAQGPLPLHLTELAYTRTVGHSDHTLVDFTNLFHHRSLSLFYRAWASSQVTAALDRRDNETFSFYIGSLMGLNPKEAERSCLPVHARLASSAHLVREARNPDGISATLANFFGVPIYIEEYIHQWIHIGKADHSHLGVPDRSSFLGEGALLGEMIADRQHKFRLVIGPLSLDQYLRFTPQGKDLKVLMEWVRAFIGYEYAWDVKLLVKPDEVPSARADAAQKLGYSTWLGDCTSAQFVTGMVFEPEQHDIPTHKN</sequence>
<evidence type="ECO:0000256" key="1">
    <source>
        <dbReference type="SAM" id="MobiDB-lite"/>
    </source>
</evidence>
<dbReference type="Pfam" id="PF06996">
    <property type="entry name" value="T6SS_TssG"/>
    <property type="match status" value="1"/>
</dbReference>
<reference evidence="2 3" key="1">
    <citation type="submission" date="2020-08" db="EMBL/GenBank/DDBJ databases">
        <title>Genomic Encyclopedia of Type Strains, Phase IV (KMG-IV): sequencing the most valuable type-strain genomes for metagenomic binning, comparative biology and taxonomic classification.</title>
        <authorList>
            <person name="Goeker M."/>
        </authorList>
    </citation>
    <scope>NUCLEOTIDE SEQUENCE [LARGE SCALE GENOMIC DNA]</scope>
    <source>
        <strain evidence="2 3">DSM 23240</strain>
    </source>
</reference>
<feature type="compositionally biased region" description="Polar residues" evidence="1">
    <location>
        <begin position="1"/>
        <end position="29"/>
    </location>
</feature>
<evidence type="ECO:0000313" key="2">
    <source>
        <dbReference type="EMBL" id="MBB5199241.1"/>
    </source>
</evidence>
<dbReference type="Proteomes" id="UP000571084">
    <property type="component" value="Unassembled WGS sequence"/>
</dbReference>
<organism evidence="2 3">
    <name type="scientific">Glaciimonas immobilis</name>
    <dbReference type="NCBI Taxonomy" id="728004"/>
    <lineage>
        <taxon>Bacteria</taxon>
        <taxon>Pseudomonadati</taxon>
        <taxon>Pseudomonadota</taxon>
        <taxon>Betaproteobacteria</taxon>
        <taxon>Burkholderiales</taxon>
        <taxon>Oxalobacteraceae</taxon>
        <taxon>Glaciimonas</taxon>
    </lineage>
</organism>
<dbReference type="AlphaFoldDB" id="A0A840RRL4"/>
<accession>A0A840RRL4</accession>
<gene>
    <name evidence="2" type="ORF">HNR39_001068</name>
</gene>
<dbReference type="NCBIfam" id="TIGR03347">
    <property type="entry name" value="VI_chp_1"/>
    <property type="match status" value="1"/>
</dbReference>
<keyword evidence="3" id="KW-1185">Reference proteome</keyword>
<protein>
    <submittedName>
        <fullName evidence="2">Type VI secretion system protein ImpH</fullName>
    </submittedName>
</protein>
<proteinExistence type="predicted"/>
<dbReference type="EMBL" id="JACHHQ010000002">
    <property type="protein sequence ID" value="MBB5199241.1"/>
    <property type="molecule type" value="Genomic_DNA"/>
</dbReference>
<name>A0A840RRL4_9BURK</name>
<dbReference type="PANTHER" id="PTHR35564">
    <property type="match status" value="1"/>
</dbReference>
<feature type="compositionally biased region" description="Basic and acidic residues" evidence="1">
    <location>
        <begin position="30"/>
        <end position="39"/>
    </location>
</feature>
<feature type="compositionally biased region" description="Basic and acidic residues" evidence="1">
    <location>
        <begin position="59"/>
        <end position="72"/>
    </location>
</feature>
<feature type="region of interest" description="Disordered" evidence="1">
    <location>
        <begin position="1"/>
        <end position="72"/>
    </location>
</feature>
<dbReference type="RefSeq" id="WP_168055283.1">
    <property type="nucleotide sequence ID" value="NZ_JAAOZT010000006.1"/>
</dbReference>
<comment type="caution">
    <text evidence="2">The sequence shown here is derived from an EMBL/GenBank/DDBJ whole genome shotgun (WGS) entry which is preliminary data.</text>
</comment>
<evidence type="ECO:0000313" key="3">
    <source>
        <dbReference type="Proteomes" id="UP000571084"/>
    </source>
</evidence>